<organism evidence="2 3">
    <name type="scientific">Yersinia frederiksenii</name>
    <dbReference type="NCBI Taxonomy" id="29484"/>
    <lineage>
        <taxon>Bacteria</taxon>
        <taxon>Pseudomonadati</taxon>
        <taxon>Pseudomonadota</taxon>
        <taxon>Gammaproteobacteria</taxon>
        <taxon>Enterobacterales</taxon>
        <taxon>Yersiniaceae</taxon>
        <taxon>Yersinia</taxon>
    </lineage>
</organism>
<dbReference type="InterPro" id="IPR006118">
    <property type="entry name" value="Recombinase_CS"/>
</dbReference>
<gene>
    <name evidence="2" type="ORF">NCTC11470_01710</name>
</gene>
<dbReference type="PROSITE" id="PS00397">
    <property type="entry name" value="RECOMBINASES_1"/>
    <property type="match status" value="1"/>
</dbReference>
<feature type="active site" description="O-(5'-phospho-DNA)-serine intermediate" evidence="1">
    <location>
        <position position="9"/>
    </location>
</feature>
<evidence type="ECO:0000256" key="1">
    <source>
        <dbReference type="PROSITE-ProRule" id="PRU10137"/>
    </source>
</evidence>
<evidence type="ECO:0008006" key="4">
    <source>
        <dbReference type="Google" id="ProtNLM"/>
    </source>
</evidence>
<evidence type="ECO:0000313" key="2">
    <source>
        <dbReference type="EMBL" id="SUP76667.1"/>
    </source>
</evidence>
<protein>
    <recommendedName>
        <fullName evidence="4">Resolvase/invertase-type recombinase catalytic domain-containing protein</fullName>
    </recommendedName>
</protein>
<dbReference type="Proteomes" id="UP000254835">
    <property type="component" value="Unassembled WGS sequence"/>
</dbReference>
<accession>A0A380PUP8</accession>
<dbReference type="GO" id="GO:0000150">
    <property type="term" value="F:DNA strand exchange activity"/>
    <property type="evidence" value="ECO:0007669"/>
    <property type="project" value="InterPro"/>
</dbReference>
<dbReference type="GO" id="GO:0003677">
    <property type="term" value="F:DNA binding"/>
    <property type="evidence" value="ECO:0007669"/>
    <property type="project" value="InterPro"/>
</dbReference>
<reference evidence="2 3" key="1">
    <citation type="submission" date="2018-06" db="EMBL/GenBank/DDBJ databases">
        <authorList>
            <consortium name="Pathogen Informatics"/>
            <person name="Doyle S."/>
        </authorList>
    </citation>
    <scope>NUCLEOTIDE SEQUENCE [LARGE SCALE GENOMIC DNA]</scope>
    <source>
        <strain evidence="2 3">NCTC11470</strain>
    </source>
</reference>
<name>A0A380PUP8_YERFR</name>
<dbReference type="EMBL" id="UHJA01000001">
    <property type="protein sequence ID" value="SUP76667.1"/>
    <property type="molecule type" value="Genomic_DNA"/>
</dbReference>
<proteinExistence type="predicted"/>
<dbReference type="AlphaFoldDB" id="A0A380PUP8"/>
<dbReference type="InterPro" id="IPR036162">
    <property type="entry name" value="Resolvase-like_N_sf"/>
</dbReference>
<dbReference type="SUPFAM" id="SSF53041">
    <property type="entry name" value="Resolvase-like"/>
    <property type="match status" value="1"/>
</dbReference>
<evidence type="ECO:0000313" key="3">
    <source>
        <dbReference type="Proteomes" id="UP000254835"/>
    </source>
</evidence>
<sequence length="63" mass="7184">MQRGYVRVSTSDQWIALPIVGCHLIYEEKISGAKRVHPALTRLNIYAKGTFLAEPSSQQKRNR</sequence>